<keyword evidence="1" id="KW-0472">Membrane</keyword>
<dbReference type="AlphaFoldDB" id="A0A1F5TQK1"/>
<dbReference type="Proteomes" id="UP000177579">
    <property type="component" value="Unassembled WGS sequence"/>
</dbReference>
<feature type="transmembrane region" description="Helical" evidence="1">
    <location>
        <begin position="34"/>
        <end position="64"/>
    </location>
</feature>
<dbReference type="EMBL" id="MFGO01000011">
    <property type="protein sequence ID" value="OGF41292.1"/>
    <property type="molecule type" value="Genomic_DNA"/>
</dbReference>
<gene>
    <name evidence="2" type="ORF">A2531_00320</name>
</gene>
<accession>A0A1F5TQK1</accession>
<evidence type="ECO:0000256" key="1">
    <source>
        <dbReference type="SAM" id="Phobius"/>
    </source>
</evidence>
<keyword evidence="1" id="KW-1133">Transmembrane helix</keyword>
<keyword evidence="1" id="KW-0812">Transmembrane</keyword>
<reference evidence="2 3" key="1">
    <citation type="journal article" date="2016" name="Nat. Commun.">
        <title>Thousands of microbial genomes shed light on interconnected biogeochemical processes in an aquifer system.</title>
        <authorList>
            <person name="Anantharaman K."/>
            <person name="Brown C.T."/>
            <person name="Hug L.A."/>
            <person name="Sharon I."/>
            <person name="Castelle C.J."/>
            <person name="Probst A.J."/>
            <person name="Thomas B.C."/>
            <person name="Singh A."/>
            <person name="Wilkins M.J."/>
            <person name="Karaoz U."/>
            <person name="Brodie E.L."/>
            <person name="Williams K.H."/>
            <person name="Hubbard S.S."/>
            <person name="Banfield J.F."/>
        </authorList>
    </citation>
    <scope>NUCLEOTIDE SEQUENCE [LARGE SCALE GENOMIC DNA]</scope>
</reference>
<evidence type="ECO:0000313" key="2">
    <source>
        <dbReference type="EMBL" id="OGF41292.1"/>
    </source>
</evidence>
<name>A0A1F5TQK1_9BACT</name>
<organism evidence="2 3">
    <name type="scientific">Candidatus Falkowbacteria bacterium RIFOXYD2_FULL_34_120</name>
    <dbReference type="NCBI Taxonomy" id="1798007"/>
    <lineage>
        <taxon>Bacteria</taxon>
        <taxon>Candidatus Falkowiibacteriota</taxon>
    </lineage>
</organism>
<comment type="caution">
    <text evidence="2">The sequence shown here is derived from an EMBL/GenBank/DDBJ whole genome shotgun (WGS) entry which is preliminary data.</text>
</comment>
<sequence>MIALGLIIATKCLFGAICIVIFDFQEKAVKFLGLWLVAAICSLKFFLITAVFFPIIVFGAYALINSLKNEKIKKFIDFVNTVIHKKESFIQKINTVMERIRS</sequence>
<evidence type="ECO:0000313" key="3">
    <source>
        <dbReference type="Proteomes" id="UP000177579"/>
    </source>
</evidence>
<protein>
    <submittedName>
        <fullName evidence="2">Uncharacterized protein</fullName>
    </submittedName>
</protein>
<proteinExistence type="predicted"/>